<accession>A0A0P6WWD1</accession>
<evidence type="ECO:0000313" key="2">
    <source>
        <dbReference type="Proteomes" id="UP000050430"/>
    </source>
</evidence>
<dbReference type="Proteomes" id="UP000050430">
    <property type="component" value="Unassembled WGS sequence"/>
</dbReference>
<gene>
    <name evidence="1" type="ORF">ADM99_14065</name>
</gene>
<evidence type="ECO:0000313" key="1">
    <source>
        <dbReference type="EMBL" id="KPL70724.1"/>
    </source>
</evidence>
<keyword evidence="2" id="KW-1185">Reference proteome</keyword>
<evidence type="ECO:0008006" key="3">
    <source>
        <dbReference type="Google" id="ProtNLM"/>
    </source>
</evidence>
<protein>
    <recommendedName>
        <fullName evidence="3">Muconolactone isomerase domain-containing protein</fullName>
    </recommendedName>
</protein>
<dbReference type="Gene3D" id="3.30.70.1060">
    <property type="entry name" value="Dimeric alpha+beta barrel"/>
    <property type="match status" value="1"/>
</dbReference>
<proteinExistence type="predicted"/>
<name>A0A0P6WWD1_9CHLR</name>
<reference evidence="1 2" key="1">
    <citation type="submission" date="2015-07" db="EMBL/GenBank/DDBJ databases">
        <title>Genome sequence of Leptolinea tardivitalis DSM 16556.</title>
        <authorList>
            <person name="Hemp J."/>
            <person name="Ward L.M."/>
            <person name="Pace L.A."/>
            <person name="Fischer W.W."/>
        </authorList>
    </citation>
    <scope>NUCLEOTIDE SEQUENCE [LARGE SCALE GENOMIC DNA]</scope>
    <source>
        <strain evidence="1 2">YMTK-2</strain>
    </source>
</reference>
<dbReference type="EMBL" id="LGCK01000014">
    <property type="protein sequence ID" value="KPL70724.1"/>
    <property type="molecule type" value="Genomic_DNA"/>
</dbReference>
<dbReference type="AlphaFoldDB" id="A0A0P6WWD1"/>
<sequence length="91" mass="10829">MEIENYPVQWNDVDPALLKAEARRVFDLQQADRIRQIHFRQDTKSAVIEWECDTEEEVRNLLDTFPLVQAGLIHFEIIPLIPYSGFNRLFR</sequence>
<organism evidence="1 2">
    <name type="scientific">Leptolinea tardivitalis</name>
    <dbReference type="NCBI Taxonomy" id="229920"/>
    <lineage>
        <taxon>Bacteria</taxon>
        <taxon>Bacillati</taxon>
        <taxon>Chloroflexota</taxon>
        <taxon>Anaerolineae</taxon>
        <taxon>Anaerolineales</taxon>
        <taxon>Anaerolineaceae</taxon>
        <taxon>Leptolinea</taxon>
    </lineage>
</organism>
<dbReference type="STRING" id="229920.ADM99_14065"/>
<comment type="caution">
    <text evidence="1">The sequence shown here is derived from an EMBL/GenBank/DDBJ whole genome shotgun (WGS) entry which is preliminary data.</text>
</comment>